<feature type="transmembrane region" description="Helical" evidence="22">
    <location>
        <begin position="217"/>
        <end position="238"/>
    </location>
</feature>
<accession>A0AAD5SJ98</accession>
<evidence type="ECO:0000256" key="1">
    <source>
        <dbReference type="ARBA" id="ARBA00004141"/>
    </source>
</evidence>
<comment type="subcellular location">
    <subcellularLocation>
        <location evidence="1">Membrane</location>
        <topology evidence="1">Multi-pass membrane protein</topology>
    </subcellularLocation>
</comment>
<evidence type="ECO:0000256" key="7">
    <source>
        <dbReference type="ARBA" id="ARBA00022778"/>
    </source>
</evidence>
<evidence type="ECO:0000256" key="12">
    <source>
        <dbReference type="ARBA" id="ARBA00023011"/>
    </source>
</evidence>
<name>A0AAD5SJ98_9FUNG</name>
<feature type="transmembrane region" description="Helical" evidence="22">
    <location>
        <begin position="178"/>
        <end position="197"/>
    </location>
</feature>
<reference evidence="23" key="1">
    <citation type="submission" date="2020-05" db="EMBL/GenBank/DDBJ databases">
        <title>Phylogenomic resolution of chytrid fungi.</title>
        <authorList>
            <person name="Stajich J.E."/>
            <person name="Amses K."/>
            <person name="Simmons R."/>
            <person name="Seto K."/>
            <person name="Myers J."/>
            <person name="Bonds A."/>
            <person name="Quandt C.A."/>
            <person name="Barry K."/>
            <person name="Liu P."/>
            <person name="Grigoriev I."/>
            <person name="Longcore J.E."/>
            <person name="James T.Y."/>
        </authorList>
    </citation>
    <scope>NUCLEOTIDE SEQUENCE</scope>
    <source>
        <strain evidence="23">JEL0318</strain>
    </source>
</reference>
<evidence type="ECO:0000256" key="9">
    <source>
        <dbReference type="ARBA" id="ARBA00022955"/>
    </source>
</evidence>
<feature type="transmembrane region" description="Helical" evidence="22">
    <location>
        <begin position="369"/>
        <end position="388"/>
    </location>
</feature>
<organism evidence="23 24">
    <name type="scientific">Rhizophlyctis rosea</name>
    <dbReference type="NCBI Taxonomy" id="64517"/>
    <lineage>
        <taxon>Eukaryota</taxon>
        <taxon>Fungi</taxon>
        <taxon>Fungi incertae sedis</taxon>
        <taxon>Chytridiomycota</taxon>
        <taxon>Chytridiomycota incertae sedis</taxon>
        <taxon>Chytridiomycetes</taxon>
        <taxon>Rhizophlyctidales</taxon>
        <taxon>Rhizophlyctidaceae</taxon>
        <taxon>Rhizophlyctis</taxon>
    </lineage>
</organism>
<evidence type="ECO:0000256" key="19">
    <source>
        <dbReference type="ARBA" id="ARBA00042688"/>
    </source>
</evidence>
<keyword evidence="6 22" id="KW-0812">Transmembrane</keyword>
<comment type="pathway">
    <text evidence="2">Steroid biosynthesis; cholesterol biosynthesis.</text>
</comment>
<evidence type="ECO:0000256" key="17">
    <source>
        <dbReference type="ARBA" id="ARBA00038851"/>
    </source>
</evidence>
<evidence type="ECO:0000256" key="22">
    <source>
        <dbReference type="SAM" id="Phobius"/>
    </source>
</evidence>
<feature type="transmembrane region" description="Helical" evidence="22">
    <location>
        <begin position="75"/>
        <end position="97"/>
    </location>
</feature>
<dbReference type="PANTHER" id="PTHR21257">
    <property type="entry name" value="DELTA(14)-STEROL REDUCTASE"/>
    <property type="match status" value="1"/>
</dbReference>
<dbReference type="Gene3D" id="1.20.120.1630">
    <property type="match status" value="1"/>
</dbReference>
<keyword evidence="9" id="KW-0752">Steroid biosynthesis</keyword>
<evidence type="ECO:0000256" key="8">
    <source>
        <dbReference type="ARBA" id="ARBA00022857"/>
    </source>
</evidence>
<keyword evidence="8" id="KW-0521">NADP</keyword>
<dbReference type="InterPro" id="IPR001171">
    <property type="entry name" value="ERG24_DHCR-like"/>
</dbReference>
<dbReference type="GO" id="GO:0016132">
    <property type="term" value="P:brassinosteroid biosynthetic process"/>
    <property type="evidence" value="ECO:0007669"/>
    <property type="project" value="TreeGrafter"/>
</dbReference>
<evidence type="ECO:0000256" key="3">
    <source>
        <dbReference type="ARBA" id="ARBA00005402"/>
    </source>
</evidence>
<keyword evidence="5" id="KW-0153">Cholesterol metabolism</keyword>
<keyword evidence="14 22" id="KW-0472">Membrane</keyword>
<gene>
    <name evidence="23" type="ORF">HK097_001406</name>
</gene>
<comment type="similarity">
    <text evidence="3">Belongs to the ERG4/ERG24 family.</text>
</comment>
<evidence type="ECO:0000313" key="24">
    <source>
        <dbReference type="Proteomes" id="UP001212841"/>
    </source>
</evidence>
<evidence type="ECO:0000256" key="15">
    <source>
        <dbReference type="ARBA" id="ARBA00023166"/>
    </source>
</evidence>
<keyword evidence="16" id="KW-0753">Steroid metabolism</keyword>
<keyword evidence="7" id="KW-0152">Cholesterol biosynthesis</keyword>
<protein>
    <recommendedName>
        <fullName evidence="18">7-dehydrocholesterol reductase</fullName>
        <ecNumber evidence="17">1.3.1.21</ecNumber>
    </recommendedName>
    <alternativeName>
        <fullName evidence="19">Sterol Delta(7)-reductase</fullName>
    </alternativeName>
</protein>
<evidence type="ECO:0000256" key="11">
    <source>
        <dbReference type="ARBA" id="ARBA00023002"/>
    </source>
</evidence>
<feature type="transmembrane region" description="Helical" evidence="22">
    <location>
        <begin position="300"/>
        <end position="319"/>
    </location>
</feature>
<feature type="transmembrane region" description="Helical" evidence="22">
    <location>
        <begin position="146"/>
        <end position="166"/>
    </location>
</feature>
<keyword evidence="24" id="KW-1185">Reference proteome</keyword>
<comment type="catalytic activity">
    <reaction evidence="21">
        <text>7-dehydrodesmosterol + NADPH + H(+) = desmosterol + NADP(+)</text>
        <dbReference type="Rhea" id="RHEA:46740"/>
        <dbReference type="ChEBI" id="CHEBI:15378"/>
        <dbReference type="ChEBI" id="CHEBI:17737"/>
        <dbReference type="ChEBI" id="CHEBI:27910"/>
        <dbReference type="ChEBI" id="CHEBI:57783"/>
        <dbReference type="ChEBI" id="CHEBI:58349"/>
    </reaction>
    <physiologicalReaction direction="left-to-right" evidence="21">
        <dbReference type="Rhea" id="RHEA:46741"/>
    </physiologicalReaction>
</comment>
<evidence type="ECO:0000256" key="21">
    <source>
        <dbReference type="ARBA" id="ARBA00047826"/>
    </source>
</evidence>
<keyword evidence="4" id="KW-0444">Lipid biosynthesis</keyword>
<dbReference type="FunFam" id="1.20.120.1630:FF:000004">
    <property type="entry name" value="7-dehydrocholesterol reductase"/>
    <property type="match status" value="1"/>
</dbReference>
<comment type="catalytic activity">
    <reaction evidence="20">
        <text>cholesterol + NADP(+) = 7-dehydrocholesterol + NADPH + H(+)</text>
        <dbReference type="Rhea" id="RHEA:23984"/>
        <dbReference type="ChEBI" id="CHEBI:15378"/>
        <dbReference type="ChEBI" id="CHEBI:16113"/>
        <dbReference type="ChEBI" id="CHEBI:17759"/>
        <dbReference type="ChEBI" id="CHEBI:57783"/>
        <dbReference type="ChEBI" id="CHEBI:58349"/>
        <dbReference type="EC" id="1.3.1.21"/>
    </reaction>
    <physiologicalReaction direction="right-to-left" evidence="20">
        <dbReference type="Rhea" id="RHEA:23986"/>
    </physiologicalReaction>
</comment>
<evidence type="ECO:0000256" key="20">
    <source>
        <dbReference type="ARBA" id="ARBA00047795"/>
    </source>
</evidence>
<comment type="caution">
    <text evidence="23">The sequence shown here is derived from an EMBL/GenBank/DDBJ whole genome shotgun (WGS) entry which is preliminary data.</text>
</comment>
<evidence type="ECO:0000256" key="16">
    <source>
        <dbReference type="ARBA" id="ARBA00023221"/>
    </source>
</evidence>
<feature type="transmembrane region" description="Helical" evidence="22">
    <location>
        <begin position="449"/>
        <end position="478"/>
    </location>
</feature>
<evidence type="ECO:0000256" key="4">
    <source>
        <dbReference type="ARBA" id="ARBA00022516"/>
    </source>
</evidence>
<evidence type="ECO:0000256" key="10">
    <source>
        <dbReference type="ARBA" id="ARBA00022989"/>
    </source>
</evidence>
<dbReference type="AlphaFoldDB" id="A0AAD5SJ98"/>
<dbReference type="Proteomes" id="UP001212841">
    <property type="component" value="Unassembled WGS sequence"/>
</dbReference>
<evidence type="ECO:0000256" key="2">
    <source>
        <dbReference type="ARBA" id="ARBA00004770"/>
    </source>
</evidence>
<evidence type="ECO:0000256" key="5">
    <source>
        <dbReference type="ARBA" id="ARBA00022548"/>
    </source>
</evidence>
<keyword evidence="12" id="KW-0756">Sterol biosynthesis</keyword>
<dbReference type="Pfam" id="PF01222">
    <property type="entry name" value="ERG4_ERG24"/>
    <property type="match status" value="1"/>
</dbReference>
<dbReference type="GO" id="GO:0006695">
    <property type="term" value="P:cholesterol biosynthetic process"/>
    <property type="evidence" value="ECO:0007669"/>
    <property type="project" value="UniProtKB-KW"/>
</dbReference>
<evidence type="ECO:0000256" key="6">
    <source>
        <dbReference type="ARBA" id="ARBA00022692"/>
    </source>
</evidence>
<sequence length="512" mass="59455">MPANSICRTFEFLRSNLTPFNPLPAVDQTKMAAKVDSPKLRKRAVAAKDATKEAVKNVIVAQTGKTWGRSRDIDFLTILISFSIMAFCPLLVIYFWMACDSFQCSLWAPIPWALEGAKNFDDVKAGLVRLVVERFPRPTPEGLQVYAGWLIFQALCYRFVPGKIGYGQMTPAGYKLPYIVNGLLVWFITHALFIALSDLTPISLFPSSIIHDLWGPLLISANIYGYLLTLFCYIKAYLFPSHPEDRKFSSSAIYDLYMGIEFNPRIGKWFDFKLFHNGRPGIVAWTLINFSFACAQYKRIGYVTNSMVLLNWLHFVYVIDFFYNEDWYLRTIDICHDHFGFYLSWGDSVWLPFMYTLQSHFLVRHPIDLSWPYFFFVFGLGMWGYYIFRAVNNQKDLVRRTDGDCKIWGKKAEVIRTSFVTSDGKEHKSLLLVSGFWGLSRHFNYVGDLAISTAMCLTCGFGYLLPYFYITFMTILLVGRVQRDQDRCFGKYGKYWEEYCRRVPYKLIPYVY</sequence>
<dbReference type="EMBL" id="JADGJD010000128">
    <property type="protein sequence ID" value="KAJ3054573.1"/>
    <property type="molecule type" value="Genomic_DNA"/>
</dbReference>
<dbReference type="EC" id="1.3.1.21" evidence="17"/>
<evidence type="ECO:0000256" key="14">
    <source>
        <dbReference type="ARBA" id="ARBA00023136"/>
    </source>
</evidence>
<dbReference type="GO" id="GO:0047598">
    <property type="term" value="F:7-dehydrocholesterol reductase activity"/>
    <property type="evidence" value="ECO:0007669"/>
    <property type="project" value="UniProtKB-EC"/>
</dbReference>
<dbReference type="GO" id="GO:0005789">
    <property type="term" value="C:endoplasmic reticulum membrane"/>
    <property type="evidence" value="ECO:0007669"/>
    <property type="project" value="TreeGrafter"/>
</dbReference>
<keyword evidence="10 22" id="KW-1133">Transmembrane helix</keyword>
<keyword evidence="13" id="KW-0443">Lipid metabolism</keyword>
<keyword evidence="15" id="KW-1207">Sterol metabolism</keyword>
<evidence type="ECO:0000313" key="23">
    <source>
        <dbReference type="EMBL" id="KAJ3054573.1"/>
    </source>
</evidence>
<evidence type="ECO:0000256" key="18">
    <source>
        <dbReference type="ARBA" id="ARBA00039984"/>
    </source>
</evidence>
<dbReference type="PANTHER" id="PTHR21257:SF38">
    <property type="entry name" value="7-DEHYDROCHOLESTEROL REDUCTASE"/>
    <property type="match status" value="1"/>
</dbReference>
<proteinExistence type="inferred from homology"/>
<evidence type="ECO:0000256" key="13">
    <source>
        <dbReference type="ARBA" id="ARBA00023098"/>
    </source>
</evidence>
<keyword evidence="11" id="KW-0560">Oxidoreductase</keyword>